<evidence type="ECO:0000313" key="2">
    <source>
        <dbReference type="Proteomes" id="UP001631969"/>
    </source>
</evidence>
<comment type="caution">
    <text evidence="1">The sequence shown here is derived from an EMBL/GenBank/DDBJ whole genome shotgun (WGS) entry which is preliminary data.</text>
</comment>
<protein>
    <submittedName>
        <fullName evidence="1">DNA polymerase III subunit delta</fullName>
        <ecNumber evidence="1">2.7.7.7</ecNumber>
    </submittedName>
</protein>
<sequence>MDARTWMKELDKGTVRPLYICYGPEKYRMREFIDYVFRKCVPDDLREFAVTKYDLSETSLDDVLEDALTMPFMAERKVILASNAAFLTGAKESTKVEHRPERLLDYMKSPADFSVVILTVDADKLDERKKIVKLLKDNGSMAPFVPLSADDLLQWVKRQADAFSFRLGTGAAEALLLSAGTDLQALRSELEKLSLYAGSGGTVSVEDVDGMVARTTEQDVFMLIDHIVRLRKEKAMTVFHELLLKKEEPIKIAALMTRQFRMLLQVKELERQGYSQQQMASQLGGHPYGIKIASEQGKRFSFEQLASILASLADLDYGMKTGRVEKTLGMELFILKLAV</sequence>
<gene>
    <name evidence="1" type="primary">holA</name>
    <name evidence="1" type="ORF">ACI1P1_15285</name>
</gene>
<keyword evidence="1" id="KW-0808">Transferase</keyword>
<name>A0ACC7P2W8_9BACL</name>
<evidence type="ECO:0000313" key="1">
    <source>
        <dbReference type="EMBL" id="MFM9329657.1"/>
    </source>
</evidence>
<dbReference type="EC" id="2.7.7.7" evidence="1"/>
<dbReference type="EMBL" id="JBJURJ010000009">
    <property type="protein sequence ID" value="MFM9329657.1"/>
    <property type="molecule type" value="Genomic_DNA"/>
</dbReference>
<keyword evidence="2" id="KW-1185">Reference proteome</keyword>
<proteinExistence type="predicted"/>
<organism evidence="1 2">
    <name type="scientific">Paenibacillus mesotrionivorans</name>
    <dbReference type="NCBI Taxonomy" id="3160968"/>
    <lineage>
        <taxon>Bacteria</taxon>
        <taxon>Bacillati</taxon>
        <taxon>Bacillota</taxon>
        <taxon>Bacilli</taxon>
        <taxon>Bacillales</taxon>
        <taxon>Paenibacillaceae</taxon>
        <taxon>Paenibacillus</taxon>
    </lineage>
</organism>
<dbReference type="Proteomes" id="UP001631969">
    <property type="component" value="Unassembled WGS sequence"/>
</dbReference>
<accession>A0ACC7P2W8</accession>
<reference evidence="1" key="1">
    <citation type="submission" date="2024-12" db="EMBL/GenBank/DDBJ databases">
        <authorList>
            <person name="Wu N."/>
        </authorList>
    </citation>
    <scope>NUCLEOTIDE SEQUENCE</scope>
    <source>
        <strain evidence="1">P15</strain>
    </source>
</reference>
<keyword evidence="1" id="KW-0548">Nucleotidyltransferase</keyword>